<evidence type="ECO:0000256" key="2">
    <source>
        <dbReference type="SAM" id="MobiDB-lite"/>
    </source>
</evidence>
<dbReference type="GO" id="GO:0004672">
    <property type="term" value="F:protein kinase activity"/>
    <property type="evidence" value="ECO:0007669"/>
    <property type="project" value="InterPro"/>
</dbReference>
<dbReference type="EMBL" id="CAJNOJ010000425">
    <property type="protein sequence ID" value="CAF1443935.1"/>
    <property type="molecule type" value="Genomic_DNA"/>
</dbReference>
<dbReference type="Proteomes" id="UP000663852">
    <property type="component" value="Unassembled WGS sequence"/>
</dbReference>
<protein>
    <recommendedName>
        <fullName evidence="3">Protein kinase domain-containing protein</fullName>
    </recommendedName>
</protein>
<dbReference type="InterPro" id="IPR011009">
    <property type="entry name" value="Kinase-like_dom_sf"/>
</dbReference>
<dbReference type="Pfam" id="PF00350">
    <property type="entry name" value="Dynamin_N"/>
    <property type="match status" value="1"/>
</dbReference>
<dbReference type="Pfam" id="PF00069">
    <property type="entry name" value="Pkinase"/>
    <property type="match status" value="1"/>
</dbReference>
<proteinExistence type="predicted"/>
<dbReference type="SUPFAM" id="SSF56112">
    <property type="entry name" value="Protein kinase-like (PK-like)"/>
    <property type="match status" value="1"/>
</dbReference>
<reference evidence="5" key="1">
    <citation type="submission" date="2021-02" db="EMBL/GenBank/DDBJ databases">
        <authorList>
            <person name="Nowell W R."/>
        </authorList>
    </citation>
    <scope>NUCLEOTIDE SEQUENCE</scope>
</reference>
<dbReference type="CDD" id="cd00180">
    <property type="entry name" value="PKc"/>
    <property type="match status" value="1"/>
</dbReference>
<gene>
    <name evidence="5" type="ORF">EDS130_LOCUS39071</name>
    <name evidence="4" type="ORF">XAT740_LOCUS25989</name>
</gene>
<evidence type="ECO:0000313" key="4">
    <source>
        <dbReference type="EMBL" id="CAF1245839.1"/>
    </source>
</evidence>
<dbReference type="SMART" id="SM00220">
    <property type="entry name" value="S_TKc"/>
    <property type="match status" value="1"/>
</dbReference>
<feature type="domain" description="Protein kinase" evidence="3">
    <location>
        <begin position="702"/>
        <end position="972"/>
    </location>
</feature>
<feature type="coiled-coil region" evidence="1">
    <location>
        <begin position="20"/>
        <end position="61"/>
    </location>
</feature>
<dbReference type="OrthoDB" id="10069530at2759"/>
<name>A0A815P423_ADIRI</name>
<dbReference type="PANTHER" id="PTHR26392:SF92">
    <property type="entry name" value="PROTEIN KINASE DOMAIN-CONTAINING PROTEIN"/>
    <property type="match status" value="1"/>
</dbReference>
<evidence type="ECO:0000259" key="3">
    <source>
        <dbReference type="PROSITE" id="PS50011"/>
    </source>
</evidence>
<comment type="caution">
    <text evidence="5">The sequence shown here is derived from an EMBL/GenBank/DDBJ whole genome shotgun (WGS) entry which is preliminary data.</text>
</comment>
<dbReference type="InterPro" id="IPR045063">
    <property type="entry name" value="Dynamin_N"/>
</dbReference>
<dbReference type="EMBL" id="CAJNOR010002084">
    <property type="protein sequence ID" value="CAF1245839.1"/>
    <property type="molecule type" value="Genomic_DNA"/>
</dbReference>
<organism evidence="5 7">
    <name type="scientific">Adineta ricciae</name>
    <name type="common">Rotifer</name>
    <dbReference type="NCBI Taxonomy" id="249248"/>
    <lineage>
        <taxon>Eukaryota</taxon>
        <taxon>Metazoa</taxon>
        <taxon>Spiralia</taxon>
        <taxon>Gnathifera</taxon>
        <taxon>Rotifera</taxon>
        <taxon>Eurotatoria</taxon>
        <taxon>Bdelloidea</taxon>
        <taxon>Adinetida</taxon>
        <taxon>Adinetidae</taxon>
        <taxon>Adineta</taxon>
    </lineage>
</organism>
<dbReference type="PANTHER" id="PTHR26392">
    <property type="entry name" value="MITOGEN-ACTIVATED PROTEIN KINASE KINASE KINASE 7-RELATED"/>
    <property type="match status" value="1"/>
</dbReference>
<dbReference type="InterPro" id="IPR027417">
    <property type="entry name" value="P-loop_NTPase"/>
</dbReference>
<dbReference type="AlphaFoldDB" id="A0A815P423"/>
<dbReference type="InterPro" id="IPR000719">
    <property type="entry name" value="Prot_kinase_dom"/>
</dbReference>
<evidence type="ECO:0000313" key="6">
    <source>
        <dbReference type="Proteomes" id="UP000663828"/>
    </source>
</evidence>
<dbReference type="SUPFAM" id="SSF52540">
    <property type="entry name" value="P-loop containing nucleoside triphosphate hydrolases"/>
    <property type="match status" value="1"/>
</dbReference>
<evidence type="ECO:0000313" key="7">
    <source>
        <dbReference type="Proteomes" id="UP000663852"/>
    </source>
</evidence>
<accession>A0A815P423</accession>
<dbReference type="Gene3D" id="3.40.50.300">
    <property type="entry name" value="P-loop containing nucleotide triphosphate hydrolases"/>
    <property type="match status" value="1"/>
</dbReference>
<feature type="region of interest" description="Disordered" evidence="2">
    <location>
        <begin position="504"/>
        <end position="527"/>
    </location>
</feature>
<feature type="compositionally biased region" description="Basic and acidic residues" evidence="2">
    <location>
        <begin position="507"/>
        <end position="527"/>
    </location>
</feature>
<sequence length="972" mass="112554">MASYLELSKLLSSVDSIKPLIRLEKNLNKLIQICEKNEDDEEEYENTVQLVNNSMRDLSQNCYTWLTSIEYHKRQSFFQALLNKINPLQAQLKKYVAIKTFNEYDEQLSTLKLLCDTDFNQKPLDFAEKCLTYMNLWSHFESQVISLIENINRVTGLENMLSTHLDAIKNARKRIVISFLGSLKSTKSSLVNFLLEREICPTGNEATTARLTKIIYGERIKLTRVVGGDASKSEDFYPDNYEELLVKATEFIKLPSDERSKECKDVIILELPMKVLKGVELWDIPGFDENETINNRIKEILEDTDLIFVLIPHQESVRMAFQNFIKPRLEKQENDNTNFELNANNRTSVVCFIVTQIDTFKPNIQTNRSRDDVLANLFITLGKYPNIKFDGNDMKSCNNFIPMCTHHQFGIKTFLECRQMFIEKSSRWFQNAIERLAHFRLRYLLNVMQQIIQYSDIKLKFQQCKELQHAVKKCFSHLKSEIPEFIADTLSPFQEELRCSLRTKASKRSDNPEHSQKSMQEKQPTDSFKERLTDKFQEILKQKEEVINIRFHDFLMKHSASLELNPAIALLYESIITEVSLNPYKLGIGFFENATHLNTNVEYYQRWGGLSLLGGYSAYIGAVVIIDTAPVAAPLLLASALGMLTLGLINVQWFDQAEKNCITSVNEAMHNHLADKLTTFSESRLQMIIAKIDKMMNELTSLSDVQIQALTKFTNTYKLTMNKLYLNLQSELFKLKYPEYEISEEKLIPRTFETFRTTLFLSDKTRFDLAAAKVPLQQFDIEHFHCLKQLNHSNIGKYYGILKCVSEEDFYYIIIDKMDGDLSTDGQKHLSEMKENQISDILYQITDALRYIHDRCLIHSNVNPANIFFKKLGDQFSFYLGNFSYVRFDPMIPCGTSKHTAPEFTDRSLGPVTHKADIYSWGVTIKELVGCVPYNTVSNSEKLNRWLGIVDHCMKRCPADRPSCNKILEAYK</sequence>
<keyword evidence="6" id="KW-1185">Reference proteome</keyword>
<keyword evidence="1" id="KW-0175">Coiled coil</keyword>
<dbReference type="Gene3D" id="1.10.510.10">
    <property type="entry name" value="Transferase(Phosphotransferase) domain 1"/>
    <property type="match status" value="1"/>
</dbReference>
<dbReference type="GO" id="GO:0005524">
    <property type="term" value="F:ATP binding"/>
    <property type="evidence" value="ECO:0007669"/>
    <property type="project" value="InterPro"/>
</dbReference>
<evidence type="ECO:0000256" key="1">
    <source>
        <dbReference type="SAM" id="Coils"/>
    </source>
</evidence>
<dbReference type="PROSITE" id="PS50011">
    <property type="entry name" value="PROTEIN_KINASE_DOM"/>
    <property type="match status" value="1"/>
</dbReference>
<dbReference type="Proteomes" id="UP000663828">
    <property type="component" value="Unassembled WGS sequence"/>
</dbReference>
<evidence type="ECO:0000313" key="5">
    <source>
        <dbReference type="EMBL" id="CAF1443935.1"/>
    </source>
</evidence>